<feature type="region of interest" description="Disordered" evidence="2">
    <location>
        <begin position="370"/>
        <end position="398"/>
    </location>
</feature>
<dbReference type="PANTHER" id="PTHR35509">
    <property type="entry name" value="DOMAIN PROTEIN, PUTATIVE (DUF1995)-RELATED"/>
    <property type="match status" value="1"/>
</dbReference>
<dbReference type="SUPFAM" id="SSF57756">
    <property type="entry name" value="Retrovirus zinc finger-like domains"/>
    <property type="match status" value="1"/>
</dbReference>
<feature type="domain" description="CCHC-type" evidence="3">
    <location>
        <begin position="518"/>
        <end position="534"/>
    </location>
</feature>
<evidence type="ECO:0000256" key="2">
    <source>
        <dbReference type="SAM" id="MobiDB-lite"/>
    </source>
</evidence>
<feature type="region of interest" description="Disordered" evidence="2">
    <location>
        <begin position="125"/>
        <end position="153"/>
    </location>
</feature>
<accession>A0A6U9QXC0</accession>
<feature type="compositionally biased region" description="Polar residues" evidence="2">
    <location>
        <begin position="1"/>
        <end position="14"/>
    </location>
</feature>
<gene>
    <name evidence="4" type="ORF">PSAL00342_LOCUS3947</name>
    <name evidence="5" type="ORF">PSAL00342_LOCUS3948</name>
    <name evidence="6" type="ORF">PSAL00342_LOCUS3949</name>
</gene>
<dbReference type="Pfam" id="PF09353">
    <property type="entry name" value="DUF1995"/>
    <property type="match status" value="1"/>
</dbReference>
<feature type="domain" description="CCHC-type" evidence="3">
    <location>
        <begin position="549"/>
        <end position="565"/>
    </location>
</feature>
<dbReference type="GO" id="GO:0008270">
    <property type="term" value="F:zinc ion binding"/>
    <property type="evidence" value="ECO:0007669"/>
    <property type="project" value="UniProtKB-KW"/>
</dbReference>
<evidence type="ECO:0000313" key="4">
    <source>
        <dbReference type="EMBL" id="CAE0610124.1"/>
    </source>
</evidence>
<reference evidence="6" key="1">
    <citation type="submission" date="2021-01" db="EMBL/GenBank/DDBJ databases">
        <authorList>
            <person name="Corre E."/>
            <person name="Pelletier E."/>
            <person name="Niang G."/>
            <person name="Scheremetjew M."/>
            <person name="Finn R."/>
            <person name="Kale V."/>
            <person name="Holt S."/>
            <person name="Cochrane G."/>
            <person name="Meng A."/>
            <person name="Brown T."/>
            <person name="Cohen L."/>
        </authorList>
    </citation>
    <scope>NUCLEOTIDE SEQUENCE</scope>
    <source>
        <strain evidence="6">CCMP1897</strain>
    </source>
</reference>
<feature type="compositionally biased region" description="Basic and acidic residues" evidence="2">
    <location>
        <begin position="30"/>
        <end position="39"/>
    </location>
</feature>
<dbReference type="SMART" id="SM00343">
    <property type="entry name" value="ZnF_C2HC"/>
    <property type="match status" value="2"/>
</dbReference>
<dbReference type="EMBL" id="HBIS01004347">
    <property type="protein sequence ID" value="CAE0610126.1"/>
    <property type="molecule type" value="Transcribed_RNA"/>
</dbReference>
<dbReference type="InterPro" id="IPR053021">
    <property type="entry name" value="Chloroplast_ADK"/>
</dbReference>
<feature type="compositionally biased region" description="Basic and acidic residues" evidence="2">
    <location>
        <begin position="376"/>
        <end position="386"/>
    </location>
</feature>
<keyword evidence="1" id="KW-0479">Metal-binding</keyword>
<evidence type="ECO:0000259" key="3">
    <source>
        <dbReference type="PROSITE" id="PS50158"/>
    </source>
</evidence>
<dbReference type="EMBL" id="HBIS01004345">
    <property type="protein sequence ID" value="CAE0610124.1"/>
    <property type="molecule type" value="Transcribed_RNA"/>
</dbReference>
<feature type="region of interest" description="Disordered" evidence="2">
    <location>
        <begin position="531"/>
        <end position="550"/>
    </location>
</feature>
<proteinExistence type="predicted"/>
<dbReference type="InterPro" id="IPR001878">
    <property type="entry name" value="Znf_CCHC"/>
</dbReference>
<sequence length="575" mass="64752">MRSGWSTRRASTKASRPRPHVASTATSPGRKKEDAKRWTSDVVRSRGGVELPRSAVQAARQARDAMRRGLHDGHVRQCVSFLLPVGQRKERYDATDPRDAFEASEEEEFRAAERMARRMLHDEGPPLEKTATWNPRDGRVDEDVEENGDEMDGREVLSRRLDVASSEPVGLLYSKRYKVIACVFPNAETLRELRALDADESRPLVIVNPQWNTSGNIVSDFGVGPWKRRAEQFISTFQTVYALYEVRVGAPASVDLRVRARGGVVRVLMAYPGKWQVYLMENNGPRCIANMEKKPDYRDLESLLQLYKLSGLSNQLSTKGTMLGDITIKVLNEAGGVPKYTDQEIEGMDKKLLFAALKLYGVPSSGRMSKLRRRLKEVQDDRTSRDSRRKRGKEALQSPRKWLTTNGSLYAEPAVGDFGAPNLESWDEGNQIEEGLWLAGLENDVSGENPSSSWRPHEKRGAPGVSTSTEHRAKISAALRGRKRGDISSEHKHKISVAARKYKEEKGVWGSRKGKLKRCTYCGEVGHNRRSCPQLKGQEEPHPKSSNKRCSVCGEIGHNRRTCPQVLNRQHKEQE</sequence>
<organism evidence="6">
    <name type="scientific">Picocystis salinarum</name>
    <dbReference type="NCBI Taxonomy" id="88271"/>
    <lineage>
        <taxon>Eukaryota</taxon>
        <taxon>Viridiplantae</taxon>
        <taxon>Chlorophyta</taxon>
        <taxon>Picocystophyceae</taxon>
        <taxon>Picocystales</taxon>
        <taxon>Picocystaceae</taxon>
        <taxon>Picocystis</taxon>
    </lineage>
</organism>
<dbReference type="GO" id="GO:0003676">
    <property type="term" value="F:nucleic acid binding"/>
    <property type="evidence" value="ECO:0007669"/>
    <property type="project" value="InterPro"/>
</dbReference>
<dbReference type="Gene3D" id="4.10.60.10">
    <property type="entry name" value="Zinc finger, CCHC-type"/>
    <property type="match status" value="1"/>
</dbReference>
<dbReference type="EMBL" id="HBIS01004346">
    <property type="protein sequence ID" value="CAE0610125.1"/>
    <property type="molecule type" value="Transcribed_RNA"/>
</dbReference>
<dbReference type="PROSITE" id="PS50158">
    <property type="entry name" value="ZF_CCHC"/>
    <property type="match status" value="2"/>
</dbReference>
<feature type="region of interest" description="Disordered" evidence="2">
    <location>
        <begin position="446"/>
        <end position="471"/>
    </location>
</feature>
<feature type="region of interest" description="Disordered" evidence="2">
    <location>
        <begin position="1"/>
        <end position="43"/>
    </location>
</feature>
<evidence type="ECO:0000256" key="1">
    <source>
        <dbReference type="PROSITE-ProRule" id="PRU00047"/>
    </source>
</evidence>
<evidence type="ECO:0000313" key="5">
    <source>
        <dbReference type="EMBL" id="CAE0610125.1"/>
    </source>
</evidence>
<dbReference type="AlphaFoldDB" id="A0A6U9QXC0"/>
<evidence type="ECO:0000313" key="6">
    <source>
        <dbReference type="EMBL" id="CAE0610126.1"/>
    </source>
</evidence>
<name>A0A6U9QXC0_9CHLO</name>
<dbReference type="InterPro" id="IPR036875">
    <property type="entry name" value="Znf_CCHC_sf"/>
</dbReference>
<protein>
    <recommendedName>
        <fullName evidence="3">CCHC-type domain-containing protein</fullName>
    </recommendedName>
</protein>
<dbReference type="PANTHER" id="PTHR35509:SF5">
    <property type="entry name" value="SAP DOMAIN-CONTAINING PROTEIN"/>
    <property type="match status" value="1"/>
</dbReference>
<keyword evidence="1" id="KW-0863">Zinc-finger</keyword>
<keyword evidence="1" id="KW-0862">Zinc</keyword>
<dbReference type="InterPro" id="IPR018962">
    <property type="entry name" value="DUF1995"/>
</dbReference>